<feature type="region of interest" description="Disordered" evidence="2">
    <location>
        <begin position="142"/>
        <end position="164"/>
    </location>
</feature>
<proteinExistence type="predicted"/>
<evidence type="ECO:0000256" key="1">
    <source>
        <dbReference type="SAM" id="Coils"/>
    </source>
</evidence>
<organism evidence="4 5">
    <name type="scientific">Ficus carica</name>
    <name type="common">Common fig</name>
    <dbReference type="NCBI Taxonomy" id="3494"/>
    <lineage>
        <taxon>Eukaryota</taxon>
        <taxon>Viridiplantae</taxon>
        <taxon>Streptophyta</taxon>
        <taxon>Embryophyta</taxon>
        <taxon>Tracheophyta</taxon>
        <taxon>Spermatophyta</taxon>
        <taxon>Magnoliopsida</taxon>
        <taxon>eudicotyledons</taxon>
        <taxon>Gunneridae</taxon>
        <taxon>Pentapetalae</taxon>
        <taxon>rosids</taxon>
        <taxon>fabids</taxon>
        <taxon>Rosales</taxon>
        <taxon>Moraceae</taxon>
        <taxon>Ficeae</taxon>
        <taxon>Ficus</taxon>
    </lineage>
</organism>
<feature type="domain" description="DUF8039" evidence="3">
    <location>
        <begin position="331"/>
        <end position="415"/>
    </location>
</feature>
<dbReference type="Proteomes" id="UP001187192">
    <property type="component" value="Unassembled WGS sequence"/>
</dbReference>
<dbReference type="PANTHER" id="PTHR33018:SF34">
    <property type="entry name" value="OS02G0472350 PROTEIN"/>
    <property type="match status" value="1"/>
</dbReference>
<reference evidence="4" key="1">
    <citation type="submission" date="2023-07" db="EMBL/GenBank/DDBJ databases">
        <title>draft genome sequence of fig (Ficus carica).</title>
        <authorList>
            <person name="Takahashi T."/>
            <person name="Nishimura K."/>
        </authorList>
    </citation>
    <scope>NUCLEOTIDE SEQUENCE</scope>
</reference>
<evidence type="ECO:0000256" key="2">
    <source>
        <dbReference type="SAM" id="MobiDB-lite"/>
    </source>
</evidence>
<dbReference type="InterPro" id="IPR058352">
    <property type="entry name" value="DUF8039"/>
</dbReference>
<evidence type="ECO:0000313" key="4">
    <source>
        <dbReference type="EMBL" id="GMN37878.1"/>
    </source>
</evidence>
<feature type="coiled-coil region" evidence="1">
    <location>
        <begin position="260"/>
        <end position="287"/>
    </location>
</feature>
<feature type="compositionally biased region" description="Polar residues" evidence="2">
    <location>
        <begin position="142"/>
        <end position="156"/>
    </location>
</feature>
<dbReference type="PANTHER" id="PTHR33018">
    <property type="entry name" value="OS10G0338966 PROTEIN-RELATED"/>
    <property type="match status" value="1"/>
</dbReference>
<feature type="compositionally biased region" description="Basic residues" evidence="2">
    <location>
        <begin position="1"/>
        <end position="12"/>
    </location>
</feature>
<comment type="caution">
    <text evidence="4">The sequence shown here is derived from an EMBL/GenBank/DDBJ whole genome shotgun (WGS) entry which is preliminary data.</text>
</comment>
<dbReference type="EMBL" id="BTGU01002439">
    <property type="protein sequence ID" value="GMN37878.1"/>
    <property type="molecule type" value="Genomic_DNA"/>
</dbReference>
<name>A0AA87ZKN7_FICCA</name>
<evidence type="ECO:0000313" key="5">
    <source>
        <dbReference type="Proteomes" id="UP001187192"/>
    </source>
</evidence>
<dbReference type="SUPFAM" id="SSF54001">
    <property type="entry name" value="Cysteine proteinases"/>
    <property type="match status" value="1"/>
</dbReference>
<feature type="region of interest" description="Disordered" evidence="2">
    <location>
        <begin position="1"/>
        <end position="24"/>
    </location>
</feature>
<keyword evidence="1" id="KW-0175">Coiled coil</keyword>
<keyword evidence="5" id="KW-1185">Reference proteome</keyword>
<dbReference type="Pfam" id="PF26133">
    <property type="entry name" value="DUF8039"/>
    <property type="match status" value="1"/>
</dbReference>
<dbReference type="Gene3D" id="3.40.395.10">
    <property type="entry name" value="Adenoviral Proteinase, Chain A"/>
    <property type="match status" value="1"/>
</dbReference>
<sequence length="600" mass="68315">MEHSKKGRARRKNPSDSNVEGKRRATIMKRVHMARKRGERIPVTFDEKGQSEGSHGDELMSWIETVTSFTVDESFRTACIKSCGEAARNFRHDLYKTFVEGFLKEESVWTRPQKVINNYPNIEEEDWVKFVQYRTSSQFQQLSDRGSEIRTNNEYSSRGGRDGYRKLDQEKFNKTGKWERRDGLWLEQQMGLDGELKDPVCKKASELIMEYNTQESQGTFESVGTNDVLSHALSRPEHKGRVRGQSKFVKPSQYFNLNRSSSKDNEVQSMRREIEELKALVRGLCANKDVAPSVDPNNVSTVDQHNSFKASCSTQGKQHGVSDPPTMAVDSQKCKLYIFDEVHGGQVLVAFGRAWLESLPTDTVHGIPLGEGNVRVSINVPKLKKALLPIPMYEASTVEDAINGFVAWPKILVELDTSMNKASRGPSHVPGPAFGKKENAKESLEIKPSTLGQSSMRQGNQIEVPIPYTIMTFEMPVFLSFEDIYEFINLQEISANCILVYMRYLEELCRINGQADKFAFVSPTLISPVRTDTEDAGMRNRADNLISFLCDAPKGRLYLVPHNRGRHWVLGVIDPWEDLVLYFDPLREKKREDFTELMNM</sequence>
<evidence type="ECO:0000259" key="3">
    <source>
        <dbReference type="Pfam" id="PF26133"/>
    </source>
</evidence>
<dbReference type="InterPro" id="IPR038765">
    <property type="entry name" value="Papain-like_cys_pep_sf"/>
</dbReference>
<protein>
    <recommendedName>
        <fullName evidence="3">DUF8039 domain-containing protein</fullName>
    </recommendedName>
</protein>
<dbReference type="AlphaFoldDB" id="A0AA87ZKN7"/>
<gene>
    <name evidence="4" type="ORF">TIFTF001_042710</name>
</gene>
<accession>A0AA87ZKN7</accession>